<keyword evidence="3" id="KW-1185">Reference proteome</keyword>
<feature type="transmembrane region" description="Helical" evidence="1">
    <location>
        <begin position="26"/>
        <end position="45"/>
    </location>
</feature>
<protein>
    <submittedName>
        <fullName evidence="2">Uncharacterized protein</fullName>
    </submittedName>
</protein>
<reference evidence="2 3" key="1">
    <citation type="submission" date="2017-09" db="EMBL/GenBank/DDBJ databases">
        <authorList>
            <person name="Ehlers B."/>
            <person name="Leendertz F.H."/>
        </authorList>
    </citation>
    <scope>NUCLEOTIDE SEQUENCE [LARGE SCALE GENOMIC DNA]</scope>
    <source>
        <strain evidence="2 3">CGMCC 4.6857</strain>
    </source>
</reference>
<accession>A0A285KT25</accession>
<dbReference type="EMBL" id="OBDY01000060">
    <property type="protein sequence ID" value="SNY75818.1"/>
    <property type="molecule type" value="Genomic_DNA"/>
</dbReference>
<dbReference type="InterPro" id="IPR045393">
    <property type="entry name" value="DUF6518"/>
</dbReference>
<evidence type="ECO:0000313" key="3">
    <source>
        <dbReference type="Proteomes" id="UP000219612"/>
    </source>
</evidence>
<evidence type="ECO:0000256" key="1">
    <source>
        <dbReference type="SAM" id="Phobius"/>
    </source>
</evidence>
<feature type="transmembrane region" description="Helical" evidence="1">
    <location>
        <begin position="125"/>
        <end position="144"/>
    </location>
</feature>
<dbReference type="AlphaFoldDB" id="A0A285KT25"/>
<keyword evidence="1" id="KW-0472">Membrane</keyword>
<feature type="transmembrane region" description="Helical" evidence="1">
    <location>
        <begin position="57"/>
        <end position="75"/>
    </location>
</feature>
<keyword evidence="1" id="KW-1133">Transmembrane helix</keyword>
<sequence>MGAIFPLIPLLTRGSGDSFRAGLGWAVLKIKVLAAALVFGMAAALIKGDGGGVRDTVGNLSTPWLLVAFVPGMFARSVPRGAVIGLVSTLVALLGFYVVVTLTLDDQMPDMREHLLHVLRLNRRWIWSGLLSGPVMGALGAWLGRRALLPVTGVLLVLEPIVIVSARVVPGWRSVIHWTLEPVPYLVELVAGVLVLSSMRRRRRATPRGLP</sequence>
<feature type="transmembrane region" description="Helical" evidence="1">
    <location>
        <begin position="81"/>
        <end position="104"/>
    </location>
</feature>
<feature type="transmembrane region" description="Helical" evidence="1">
    <location>
        <begin position="182"/>
        <end position="199"/>
    </location>
</feature>
<gene>
    <name evidence="2" type="ORF">SAMN05421748_1607</name>
</gene>
<proteinExistence type="predicted"/>
<keyword evidence="1" id="KW-0812">Transmembrane</keyword>
<organism evidence="2 3">
    <name type="scientific">Paractinoplanes atraurantiacus</name>
    <dbReference type="NCBI Taxonomy" id="1036182"/>
    <lineage>
        <taxon>Bacteria</taxon>
        <taxon>Bacillati</taxon>
        <taxon>Actinomycetota</taxon>
        <taxon>Actinomycetes</taxon>
        <taxon>Micromonosporales</taxon>
        <taxon>Micromonosporaceae</taxon>
        <taxon>Paractinoplanes</taxon>
    </lineage>
</organism>
<dbReference type="Proteomes" id="UP000219612">
    <property type="component" value="Unassembled WGS sequence"/>
</dbReference>
<dbReference type="Pfam" id="PF20128">
    <property type="entry name" value="DUF6518"/>
    <property type="match status" value="1"/>
</dbReference>
<name>A0A285KT25_9ACTN</name>
<evidence type="ECO:0000313" key="2">
    <source>
        <dbReference type="EMBL" id="SNY75818.1"/>
    </source>
</evidence>